<evidence type="ECO:0000313" key="1">
    <source>
        <dbReference type="EMBL" id="CAJ2639072.1"/>
    </source>
</evidence>
<proteinExistence type="predicted"/>
<organism evidence="1 2">
    <name type="scientific">Trifolium pratense</name>
    <name type="common">Red clover</name>
    <dbReference type="NCBI Taxonomy" id="57577"/>
    <lineage>
        <taxon>Eukaryota</taxon>
        <taxon>Viridiplantae</taxon>
        <taxon>Streptophyta</taxon>
        <taxon>Embryophyta</taxon>
        <taxon>Tracheophyta</taxon>
        <taxon>Spermatophyta</taxon>
        <taxon>Magnoliopsida</taxon>
        <taxon>eudicotyledons</taxon>
        <taxon>Gunneridae</taxon>
        <taxon>Pentapetalae</taxon>
        <taxon>rosids</taxon>
        <taxon>fabids</taxon>
        <taxon>Fabales</taxon>
        <taxon>Fabaceae</taxon>
        <taxon>Papilionoideae</taxon>
        <taxon>50 kb inversion clade</taxon>
        <taxon>NPAAA clade</taxon>
        <taxon>Hologalegina</taxon>
        <taxon>IRL clade</taxon>
        <taxon>Trifolieae</taxon>
        <taxon>Trifolium</taxon>
    </lineage>
</organism>
<protein>
    <submittedName>
        <fullName evidence="1">Uncharacterized protein</fullName>
    </submittedName>
</protein>
<evidence type="ECO:0000313" key="2">
    <source>
        <dbReference type="Proteomes" id="UP001177021"/>
    </source>
</evidence>
<dbReference type="EMBL" id="CASHSV030000024">
    <property type="protein sequence ID" value="CAJ2639072.1"/>
    <property type="molecule type" value="Genomic_DNA"/>
</dbReference>
<comment type="caution">
    <text evidence="1">The sequence shown here is derived from an EMBL/GenBank/DDBJ whole genome shotgun (WGS) entry which is preliminary data.</text>
</comment>
<dbReference type="Proteomes" id="UP001177021">
    <property type="component" value="Unassembled WGS sequence"/>
</dbReference>
<name>A0ACB0J5S5_TRIPR</name>
<accession>A0ACB0J5S5</accession>
<reference evidence="1" key="1">
    <citation type="submission" date="2023-10" db="EMBL/GenBank/DDBJ databases">
        <authorList>
            <person name="Rodriguez Cubillos JULIANA M."/>
            <person name="De Vega J."/>
        </authorList>
    </citation>
    <scope>NUCLEOTIDE SEQUENCE</scope>
</reference>
<keyword evidence="2" id="KW-1185">Reference proteome</keyword>
<gene>
    <name evidence="1" type="ORF">MILVUS5_LOCUS9159</name>
</gene>
<sequence>MAADRISELPDPILSHILSFIPTKLAATTSILSKRWKSVWHSVLTLDFDDQTFKDFDSLTSFMLSTISSRDINLPIHSFAFKCVDKTFSPYDLKVLNLYVIFAVEQKLENLSLHMPLGCVSKLFFQNPNEIDLSRVFSCRTLQVLDLSRLILKDITFQPLDLPLLKTLRWDFVLFKNINQVIELLSSCPILEELHVRCSVFVETTIPEQNNLKALPNLVKASMHTRFYPSTLLTLLSGVKNLHLETV</sequence>